<dbReference type="PANTHER" id="PTHR24320">
    <property type="entry name" value="RETINOL DEHYDROGENASE"/>
    <property type="match status" value="1"/>
</dbReference>
<dbReference type="SUPFAM" id="SSF51735">
    <property type="entry name" value="NAD(P)-binding Rossmann-fold domains"/>
    <property type="match status" value="1"/>
</dbReference>
<evidence type="ECO:0000256" key="2">
    <source>
        <dbReference type="ARBA" id="ARBA00023002"/>
    </source>
</evidence>
<dbReference type="InterPro" id="IPR036291">
    <property type="entry name" value="NAD(P)-bd_dom_sf"/>
</dbReference>
<name>A0A3B0TG09_9ZZZZ</name>
<accession>A0A3B0TG09</accession>
<sequence>MAWSTSQIPDLTGRVAVITGANSGLGFASTRALARAGAHVVMATRNVERGTAARDAIQADDPEASLEVAQLDLASIASVKSAAASILATHPTIDILINNAGLMALPEQRTQDGFEMQFGVNHLGHWVLTAKLLPGILAADDGRVVSVTSIARLIGKPVDPDNPHLDGRYDPWRAYGQSKLANYHFALGLQRAFEKHGVGAKSNAAHPGVSRTNLQAHTAEEGGAGRSGAISEWFVSKTGSEATEGALPQLRAATDPEVFGGELFAPRFIGRGAPVRRPLVRRPRLDRQIKSLWDVSVSETSVWFDFDAAIGV</sequence>
<dbReference type="InterPro" id="IPR002347">
    <property type="entry name" value="SDR_fam"/>
</dbReference>
<keyword evidence="2" id="KW-0560">Oxidoreductase</keyword>
<organism evidence="3">
    <name type="scientific">hydrothermal vent metagenome</name>
    <dbReference type="NCBI Taxonomy" id="652676"/>
    <lineage>
        <taxon>unclassified sequences</taxon>
        <taxon>metagenomes</taxon>
        <taxon>ecological metagenomes</taxon>
    </lineage>
</organism>
<dbReference type="Gene3D" id="3.40.50.720">
    <property type="entry name" value="NAD(P)-binding Rossmann-like Domain"/>
    <property type="match status" value="1"/>
</dbReference>
<dbReference type="PRINTS" id="PR00081">
    <property type="entry name" value="GDHRDH"/>
</dbReference>
<dbReference type="NCBIfam" id="NF004846">
    <property type="entry name" value="PRK06197.1"/>
    <property type="match status" value="1"/>
</dbReference>
<proteinExistence type="inferred from homology"/>
<dbReference type="PANTHER" id="PTHR24320:SF148">
    <property type="entry name" value="NAD(P)-BINDING ROSSMANN-FOLD SUPERFAMILY PROTEIN"/>
    <property type="match status" value="1"/>
</dbReference>
<reference evidence="3" key="1">
    <citation type="submission" date="2018-06" db="EMBL/GenBank/DDBJ databases">
        <authorList>
            <person name="Zhirakovskaya E."/>
        </authorList>
    </citation>
    <scope>NUCLEOTIDE SEQUENCE</scope>
</reference>
<comment type="similarity">
    <text evidence="1">Belongs to the short-chain dehydrogenases/reductases (SDR) family.</text>
</comment>
<dbReference type="EMBL" id="UOEI01000541">
    <property type="protein sequence ID" value="VAW07694.1"/>
    <property type="molecule type" value="Genomic_DNA"/>
</dbReference>
<dbReference type="GO" id="GO:0016491">
    <property type="term" value="F:oxidoreductase activity"/>
    <property type="evidence" value="ECO:0007669"/>
    <property type="project" value="UniProtKB-KW"/>
</dbReference>
<dbReference type="Pfam" id="PF00106">
    <property type="entry name" value="adh_short"/>
    <property type="match status" value="1"/>
</dbReference>
<protein>
    <submittedName>
        <fullName evidence="3">Short-chain dehydrogenase/reductase SDR</fullName>
    </submittedName>
</protein>
<evidence type="ECO:0000313" key="3">
    <source>
        <dbReference type="EMBL" id="VAW07694.1"/>
    </source>
</evidence>
<evidence type="ECO:0000256" key="1">
    <source>
        <dbReference type="ARBA" id="ARBA00006484"/>
    </source>
</evidence>
<gene>
    <name evidence="3" type="ORF">MNBD_ACTINO01-2359</name>
</gene>
<dbReference type="PRINTS" id="PR00080">
    <property type="entry name" value="SDRFAMILY"/>
</dbReference>
<dbReference type="AlphaFoldDB" id="A0A3B0TG09"/>